<keyword evidence="1" id="KW-1133">Transmembrane helix</keyword>
<protein>
    <submittedName>
        <fullName evidence="2">Uncharacterized protein</fullName>
    </submittedName>
</protein>
<sequence length="86" mass="10105">MGAISLENRAKIKWQVILFLAIVSYILAFATQLYFFNFVAIGLAICVYKYGNPVLFKEYYERKRKKYEEAMKVREAVQTILKNKKA</sequence>
<evidence type="ECO:0000313" key="3">
    <source>
        <dbReference type="Proteomes" id="UP000516696"/>
    </source>
</evidence>
<proteinExistence type="predicted"/>
<gene>
    <name evidence="2" type="ORF">EGM181_15730</name>
</gene>
<reference evidence="2 3" key="1">
    <citation type="submission" date="2020-03" db="EMBL/GenBank/DDBJ databases">
        <title>Characterization of ganglioside-mimicking enterococci.</title>
        <authorList>
            <person name="Patry R.T."/>
            <person name="Nothaft H."/>
            <person name="Bridger R."/>
            <person name="Shajahan A."/>
            <person name="Huynh S."/>
            <person name="Sanchez S."/>
            <person name="Azadi P."/>
            <person name="Cooper K."/>
            <person name="Miller W.G."/>
            <person name="Parker C.T."/>
            <person name="Wells L."/>
            <person name="Szymanski C.M."/>
        </authorList>
    </citation>
    <scope>NUCLEOTIDE SEQUENCE [LARGE SCALE GENOMIC DNA]</scope>
    <source>
        <strain evidence="2 3">EGM181</strain>
    </source>
</reference>
<accession>A0AAE7T0I8</accession>
<keyword evidence="1" id="KW-0472">Membrane</keyword>
<organism evidence="2 3">
    <name type="scientific">Enterococcus gallinarum</name>
    <dbReference type="NCBI Taxonomy" id="1353"/>
    <lineage>
        <taxon>Bacteria</taxon>
        <taxon>Bacillati</taxon>
        <taxon>Bacillota</taxon>
        <taxon>Bacilli</taxon>
        <taxon>Lactobacillales</taxon>
        <taxon>Enterococcaceae</taxon>
        <taxon>Enterococcus</taxon>
    </lineage>
</organism>
<name>A0AAE7T0I8_ENTGA</name>
<keyword evidence="1" id="KW-0812">Transmembrane</keyword>
<feature type="transmembrane region" description="Helical" evidence="1">
    <location>
        <begin position="12"/>
        <end position="28"/>
    </location>
</feature>
<dbReference type="Proteomes" id="UP000516696">
    <property type="component" value="Chromosome"/>
</dbReference>
<feature type="transmembrane region" description="Helical" evidence="1">
    <location>
        <begin position="34"/>
        <end position="56"/>
    </location>
</feature>
<evidence type="ECO:0000313" key="2">
    <source>
        <dbReference type="EMBL" id="QOG28608.1"/>
    </source>
</evidence>
<dbReference type="EMBL" id="CP050485">
    <property type="protein sequence ID" value="QOG28608.1"/>
    <property type="molecule type" value="Genomic_DNA"/>
</dbReference>
<dbReference type="AlphaFoldDB" id="A0AAE7T0I8"/>
<evidence type="ECO:0000256" key="1">
    <source>
        <dbReference type="SAM" id="Phobius"/>
    </source>
</evidence>